<keyword evidence="3" id="KW-1185">Reference proteome</keyword>
<evidence type="ECO:0000256" key="1">
    <source>
        <dbReference type="SAM" id="MobiDB-lite"/>
    </source>
</evidence>
<feature type="compositionally biased region" description="Polar residues" evidence="1">
    <location>
        <begin position="51"/>
        <end position="62"/>
    </location>
</feature>
<feature type="region of interest" description="Disordered" evidence="1">
    <location>
        <begin position="26"/>
        <end position="87"/>
    </location>
</feature>
<proteinExistence type="predicted"/>
<evidence type="ECO:0000313" key="3">
    <source>
        <dbReference type="Proteomes" id="UP000314294"/>
    </source>
</evidence>
<gene>
    <name evidence="2" type="ORF">EYF80_068229</name>
</gene>
<feature type="compositionally biased region" description="Basic and acidic residues" evidence="1">
    <location>
        <begin position="68"/>
        <end position="79"/>
    </location>
</feature>
<sequence>MMRSQRAATASSMTACVRSLVSRMLLTGRGSPGSTRRPTLSHDSARDRGASCSNTCRTSFSSIGPEWRAGRERRGDERGATGALWWL</sequence>
<dbReference type="AlphaFoldDB" id="A0A4Z2DYZ3"/>
<feature type="compositionally biased region" description="Polar residues" evidence="1">
    <location>
        <begin position="32"/>
        <end position="42"/>
    </location>
</feature>
<protein>
    <submittedName>
        <fullName evidence="2">Uncharacterized protein</fullName>
    </submittedName>
</protein>
<evidence type="ECO:0000313" key="2">
    <source>
        <dbReference type="EMBL" id="TNN21659.1"/>
    </source>
</evidence>
<dbReference type="EMBL" id="SRLO01026643">
    <property type="protein sequence ID" value="TNN21659.1"/>
    <property type="molecule type" value="Genomic_DNA"/>
</dbReference>
<accession>A0A4Z2DYZ3</accession>
<reference evidence="2 3" key="1">
    <citation type="submission" date="2019-03" db="EMBL/GenBank/DDBJ databases">
        <title>First draft genome of Liparis tanakae, snailfish: a comprehensive survey of snailfish specific genes.</title>
        <authorList>
            <person name="Kim W."/>
            <person name="Song I."/>
            <person name="Jeong J.-H."/>
            <person name="Kim D."/>
            <person name="Kim S."/>
            <person name="Ryu S."/>
            <person name="Song J.Y."/>
            <person name="Lee S.K."/>
        </authorList>
    </citation>
    <scope>NUCLEOTIDE SEQUENCE [LARGE SCALE GENOMIC DNA]</scope>
    <source>
        <tissue evidence="2">Muscle</tissue>
    </source>
</reference>
<name>A0A4Z2DYZ3_9TELE</name>
<organism evidence="2 3">
    <name type="scientific">Liparis tanakae</name>
    <name type="common">Tanaka's snailfish</name>
    <dbReference type="NCBI Taxonomy" id="230148"/>
    <lineage>
        <taxon>Eukaryota</taxon>
        <taxon>Metazoa</taxon>
        <taxon>Chordata</taxon>
        <taxon>Craniata</taxon>
        <taxon>Vertebrata</taxon>
        <taxon>Euteleostomi</taxon>
        <taxon>Actinopterygii</taxon>
        <taxon>Neopterygii</taxon>
        <taxon>Teleostei</taxon>
        <taxon>Neoteleostei</taxon>
        <taxon>Acanthomorphata</taxon>
        <taxon>Eupercaria</taxon>
        <taxon>Perciformes</taxon>
        <taxon>Cottioidei</taxon>
        <taxon>Cottales</taxon>
        <taxon>Liparidae</taxon>
        <taxon>Liparis</taxon>
    </lineage>
</organism>
<comment type="caution">
    <text evidence="2">The sequence shown here is derived from an EMBL/GenBank/DDBJ whole genome shotgun (WGS) entry which is preliminary data.</text>
</comment>
<dbReference type="Proteomes" id="UP000314294">
    <property type="component" value="Unassembled WGS sequence"/>
</dbReference>